<organism evidence="1 2">
    <name type="scientific">Polarella glacialis</name>
    <name type="common">Dinoflagellate</name>
    <dbReference type="NCBI Taxonomy" id="89957"/>
    <lineage>
        <taxon>Eukaryota</taxon>
        <taxon>Sar</taxon>
        <taxon>Alveolata</taxon>
        <taxon>Dinophyceae</taxon>
        <taxon>Suessiales</taxon>
        <taxon>Suessiaceae</taxon>
        <taxon>Polarella</taxon>
    </lineage>
</organism>
<dbReference type="AlphaFoldDB" id="A0A813FTQ4"/>
<comment type="caution">
    <text evidence="1">The sequence shown here is derived from an EMBL/GenBank/DDBJ whole genome shotgun (WGS) entry which is preliminary data.</text>
</comment>
<evidence type="ECO:0000313" key="1">
    <source>
        <dbReference type="EMBL" id="CAE8615671.1"/>
    </source>
</evidence>
<accession>A0A813FTQ4</accession>
<evidence type="ECO:0000313" key="2">
    <source>
        <dbReference type="Proteomes" id="UP000654075"/>
    </source>
</evidence>
<feature type="non-terminal residue" evidence="1">
    <location>
        <position position="1"/>
    </location>
</feature>
<protein>
    <submittedName>
        <fullName evidence="1">Uncharacterized protein</fullName>
    </submittedName>
</protein>
<reference evidence="1" key="1">
    <citation type="submission" date="2021-02" db="EMBL/GenBank/DDBJ databases">
        <authorList>
            <person name="Dougan E. K."/>
            <person name="Rhodes N."/>
            <person name="Thang M."/>
            <person name="Chan C."/>
        </authorList>
    </citation>
    <scope>NUCLEOTIDE SEQUENCE</scope>
</reference>
<keyword evidence="2" id="KW-1185">Reference proteome</keyword>
<feature type="non-terminal residue" evidence="1">
    <location>
        <position position="86"/>
    </location>
</feature>
<proteinExistence type="predicted"/>
<sequence>GGLANCLRCAAACLARESGAQRGRPSTVVKGLRREQRPESLGLQICSCRRGCRSLFHSGLSSEKAAAQRSLAARGHFTEGRRELQV</sequence>
<name>A0A813FTQ4_POLGL</name>
<gene>
    <name evidence="1" type="ORF">PGLA1383_LOCUS33382</name>
</gene>
<dbReference type="Proteomes" id="UP000654075">
    <property type="component" value="Unassembled WGS sequence"/>
</dbReference>
<dbReference type="EMBL" id="CAJNNV010025684">
    <property type="protein sequence ID" value="CAE8615671.1"/>
    <property type="molecule type" value="Genomic_DNA"/>
</dbReference>